<evidence type="ECO:0000259" key="16">
    <source>
        <dbReference type="Pfam" id="PF00078"/>
    </source>
</evidence>
<keyword evidence="13" id="KW-0050">Antiport</keyword>
<evidence type="ECO:0000256" key="14">
    <source>
        <dbReference type="SAM" id="MobiDB-lite"/>
    </source>
</evidence>
<dbReference type="InterPro" id="IPR006153">
    <property type="entry name" value="Cation/H_exchanger_TM"/>
</dbReference>
<dbReference type="EnsemblMetazoa" id="CJA11610.1">
    <property type="protein sequence ID" value="CJA11610.1"/>
    <property type="gene ID" value="WBGene00130814"/>
</dbReference>
<dbReference type="GO" id="GO:0015386">
    <property type="term" value="F:potassium:proton antiporter activity"/>
    <property type="evidence" value="ECO:0007669"/>
    <property type="project" value="TreeGrafter"/>
</dbReference>
<reference evidence="19" key="1">
    <citation type="submission" date="2010-08" db="EMBL/GenBank/DDBJ databases">
        <authorList>
            <consortium name="Caenorhabditis japonica Sequencing Consortium"/>
            <person name="Wilson R.K."/>
        </authorList>
    </citation>
    <scope>NUCLEOTIDE SEQUENCE [LARGE SCALE GENOMIC DNA]</scope>
    <source>
        <strain evidence="19">DF5081</strain>
    </source>
</reference>
<dbReference type="AlphaFoldDB" id="A0A8R1HV06"/>
<keyword evidence="8 15" id="KW-1133">Transmembrane helix</keyword>
<dbReference type="Proteomes" id="UP000005237">
    <property type="component" value="Unassembled WGS sequence"/>
</dbReference>
<feature type="transmembrane region" description="Helical" evidence="15">
    <location>
        <begin position="1164"/>
        <end position="1182"/>
    </location>
</feature>
<keyword evidence="12 13" id="KW-0739">Sodium transport</keyword>
<feature type="domain" description="Reverse transcriptase" evidence="16">
    <location>
        <begin position="464"/>
        <end position="573"/>
    </location>
</feature>
<keyword evidence="6 13" id="KW-0812">Transmembrane</keyword>
<evidence type="ECO:0000256" key="9">
    <source>
        <dbReference type="ARBA" id="ARBA00023053"/>
    </source>
</evidence>
<evidence type="ECO:0000256" key="2">
    <source>
        <dbReference type="ARBA" id="ARBA00004651"/>
    </source>
</evidence>
<feature type="transmembrane region" description="Helical" evidence="15">
    <location>
        <begin position="1194"/>
        <end position="1217"/>
    </location>
</feature>
<evidence type="ECO:0000313" key="19">
    <source>
        <dbReference type="Proteomes" id="UP000005237"/>
    </source>
</evidence>
<dbReference type="GO" id="GO:0051453">
    <property type="term" value="P:regulation of intracellular pH"/>
    <property type="evidence" value="ECO:0007669"/>
    <property type="project" value="TreeGrafter"/>
</dbReference>
<feature type="transmembrane region" description="Helical" evidence="15">
    <location>
        <begin position="1097"/>
        <end position="1119"/>
    </location>
</feature>
<dbReference type="InterPro" id="IPR004709">
    <property type="entry name" value="NaH_exchanger"/>
</dbReference>
<feature type="transmembrane region" description="Helical" evidence="15">
    <location>
        <begin position="939"/>
        <end position="959"/>
    </location>
</feature>
<accession>A0A8R1HV06</accession>
<organism evidence="18 19">
    <name type="scientific">Caenorhabditis japonica</name>
    <dbReference type="NCBI Taxonomy" id="281687"/>
    <lineage>
        <taxon>Eukaryota</taxon>
        <taxon>Metazoa</taxon>
        <taxon>Ecdysozoa</taxon>
        <taxon>Nematoda</taxon>
        <taxon>Chromadorea</taxon>
        <taxon>Rhabditida</taxon>
        <taxon>Rhabditina</taxon>
        <taxon>Rhabditomorpha</taxon>
        <taxon>Rhabditoidea</taxon>
        <taxon>Rhabditidae</taxon>
        <taxon>Peloderinae</taxon>
        <taxon>Caenorhabditis</taxon>
    </lineage>
</organism>
<keyword evidence="4 13" id="KW-0813">Transport</keyword>
<feature type="region of interest" description="Disordered" evidence="14">
    <location>
        <begin position="162"/>
        <end position="181"/>
    </location>
</feature>
<evidence type="ECO:0000256" key="5">
    <source>
        <dbReference type="ARBA" id="ARBA00022475"/>
    </source>
</evidence>
<dbReference type="GO" id="GO:0015385">
    <property type="term" value="F:sodium:proton antiporter activity"/>
    <property type="evidence" value="ECO:0007669"/>
    <property type="project" value="InterPro"/>
</dbReference>
<evidence type="ECO:0000256" key="7">
    <source>
        <dbReference type="ARBA" id="ARBA00022753"/>
    </source>
</evidence>
<feature type="transmembrane region" description="Helical" evidence="15">
    <location>
        <begin position="718"/>
        <end position="736"/>
    </location>
</feature>
<evidence type="ECO:0000256" key="11">
    <source>
        <dbReference type="ARBA" id="ARBA00023136"/>
    </source>
</evidence>
<keyword evidence="7" id="KW-0967">Endosome</keyword>
<evidence type="ECO:0000256" key="1">
    <source>
        <dbReference type="ARBA" id="ARBA00004195"/>
    </source>
</evidence>
<comment type="subcellular location">
    <subcellularLocation>
        <location evidence="2">Cell membrane</location>
        <topology evidence="2">Multi-pass membrane protein</topology>
    </subcellularLocation>
    <subcellularLocation>
        <location evidence="1">Recycling endosome membrane</location>
        <topology evidence="1">Multi-pass membrane protein</topology>
    </subcellularLocation>
</comment>
<keyword evidence="5" id="KW-1003">Cell membrane</keyword>
<name>A0A8R1HV06_CAEJA</name>
<dbReference type="NCBIfam" id="TIGR00840">
    <property type="entry name" value="b_cpa1"/>
    <property type="match status" value="1"/>
</dbReference>
<keyword evidence="9" id="KW-0915">Sodium</keyword>
<dbReference type="Gene3D" id="6.10.140.1330">
    <property type="match status" value="1"/>
</dbReference>
<feature type="transmembrane region" description="Helical" evidence="15">
    <location>
        <begin position="1125"/>
        <end position="1152"/>
    </location>
</feature>
<protein>
    <recommendedName>
        <fullName evidence="13">Sodium/hydrogen exchanger</fullName>
    </recommendedName>
</protein>
<dbReference type="Pfam" id="PF00999">
    <property type="entry name" value="Na_H_Exchanger"/>
    <property type="match status" value="1"/>
</dbReference>
<keyword evidence="11 15" id="KW-0472">Membrane</keyword>
<feature type="transmembrane region" description="Helical" evidence="15">
    <location>
        <begin position="757"/>
        <end position="776"/>
    </location>
</feature>
<dbReference type="GO" id="GO:0055038">
    <property type="term" value="C:recycling endosome membrane"/>
    <property type="evidence" value="ECO:0007669"/>
    <property type="project" value="UniProtKB-SubCell"/>
</dbReference>
<reference evidence="18" key="2">
    <citation type="submission" date="2022-06" db="UniProtKB">
        <authorList>
            <consortium name="EnsemblMetazoa"/>
        </authorList>
    </citation>
    <scope>IDENTIFICATION</scope>
    <source>
        <strain evidence="18">DF5081</strain>
    </source>
</reference>
<evidence type="ECO:0000256" key="3">
    <source>
        <dbReference type="ARBA" id="ARBA00007367"/>
    </source>
</evidence>
<dbReference type="InterPro" id="IPR049152">
    <property type="entry name" value="EFR3-like_ARM"/>
</dbReference>
<dbReference type="InterPro" id="IPR002090">
    <property type="entry name" value="NHE-6/7/9"/>
</dbReference>
<dbReference type="GO" id="GO:0098719">
    <property type="term" value="P:sodium ion import across plasma membrane"/>
    <property type="evidence" value="ECO:0007669"/>
    <property type="project" value="TreeGrafter"/>
</dbReference>
<comment type="similarity">
    <text evidence="3 13">Belongs to the monovalent cation:proton antiporter 1 (CPA1) transporter (TC 2.A.36) family.</text>
</comment>
<dbReference type="PRINTS" id="PR01084">
    <property type="entry name" value="NAHEXCHNGR"/>
</dbReference>
<evidence type="ECO:0000259" key="17">
    <source>
        <dbReference type="Pfam" id="PF00999"/>
    </source>
</evidence>
<evidence type="ECO:0000256" key="10">
    <source>
        <dbReference type="ARBA" id="ARBA00023065"/>
    </source>
</evidence>
<feature type="domain" description="Cation/H+ exchanger transmembrane" evidence="17">
    <location>
        <begin position="782"/>
        <end position="1216"/>
    </location>
</feature>
<dbReference type="Pfam" id="PF21052">
    <property type="entry name" value="EFR3_ARM"/>
    <property type="match status" value="1"/>
</dbReference>
<dbReference type="InterPro" id="IPR018422">
    <property type="entry name" value="Cation/H_exchanger_CPA1"/>
</dbReference>
<feature type="transmembrane region" description="Helical" evidence="15">
    <location>
        <begin position="904"/>
        <end position="927"/>
    </location>
</feature>
<dbReference type="GO" id="GO:0005886">
    <property type="term" value="C:plasma membrane"/>
    <property type="evidence" value="ECO:0007669"/>
    <property type="project" value="UniProtKB-SubCell"/>
</dbReference>
<feature type="transmembrane region" description="Helical" evidence="15">
    <location>
        <begin position="788"/>
        <end position="809"/>
    </location>
</feature>
<dbReference type="PANTHER" id="PTHR10110:SF187">
    <property type="entry name" value="SODIUM_HYDROGEN EXCHANGER"/>
    <property type="match status" value="1"/>
</dbReference>
<dbReference type="InterPro" id="IPR000477">
    <property type="entry name" value="RT_dom"/>
</dbReference>
<dbReference type="PANTHER" id="PTHR10110">
    <property type="entry name" value="SODIUM/HYDROGEN EXCHANGER"/>
    <property type="match status" value="1"/>
</dbReference>
<evidence type="ECO:0000256" key="13">
    <source>
        <dbReference type="RuleBase" id="RU003722"/>
    </source>
</evidence>
<evidence type="ECO:0000256" key="12">
    <source>
        <dbReference type="ARBA" id="ARBA00023201"/>
    </source>
</evidence>
<feature type="transmembrane region" description="Helical" evidence="15">
    <location>
        <begin position="1007"/>
        <end position="1031"/>
    </location>
</feature>
<feature type="transmembrane region" description="Helical" evidence="15">
    <location>
        <begin position="1051"/>
        <end position="1076"/>
    </location>
</feature>
<evidence type="ECO:0000256" key="8">
    <source>
        <dbReference type="ARBA" id="ARBA00022989"/>
    </source>
</evidence>
<proteinExistence type="inferred from homology"/>
<dbReference type="PRINTS" id="PR01088">
    <property type="entry name" value="NAHEXCHNGR6"/>
</dbReference>
<evidence type="ECO:0000256" key="6">
    <source>
        <dbReference type="ARBA" id="ARBA00022692"/>
    </source>
</evidence>
<evidence type="ECO:0000256" key="15">
    <source>
        <dbReference type="SAM" id="Phobius"/>
    </source>
</evidence>
<keyword evidence="10 13" id="KW-0406">Ion transport</keyword>
<feature type="compositionally biased region" description="Basic and acidic residues" evidence="14">
    <location>
        <begin position="635"/>
        <end position="648"/>
    </location>
</feature>
<sequence>MQEAEQQNEVTTPPEDVDRHALDRFLAHSSATKSKIVVRDRTGLRLSFALLLPITTGDDGQPRIWGASIILNSAELEFPQVSYKLRASAKRGAKPELTCNRSKGIIKQNDIFVLAFQLPESSIGSVQLTLIIDGSPHEVPLCKQPKADYFWIGKNTDVPGPECLNRGSPKMEPTPKNESPGRFEHLSDGLKAFLAGNSGLDAICKLLHPHAITLFRELSLQKYRRLVDSIYPRAITDGLLHSNMQKLTFYAISHPEKLERIGEYLVMRMVRDLSRQRPVQVKIAVEAMDQLLQACHSSPSLPQFSENHLRMVQRLLESNNAKMEQLATDSFVTFSNIEESSPSYHRQYDFFIDKFSQMCHANPQAAYGEDFRLARCAGLRGLRGVVWKSVTDDLHPNIWEQQHMDKIVPSILFNLQEPDEFGNNSTFSASQLPKFDTSFAENAQSHRGDDEATPKVLSDRCDSSSPLLFALALQAILDELDPAPCEDDKTGIDINGESIHRLEFADDVVLFASSVKEAEDRANRIAMGCPKYGLNINPSKTQILMNKYVTRSDIDILNTRIEISQKVKYLGRTFADDGSLTEEVARRIRAGWAAFNAIRRELLSVSSEDKNKTSHNNCHPSDDLWMRDMDFQGGRHEETTESEWDPRGSARPRGRPPKRWADDIKDSIKIFIHNEALRGNLGHGRRRIGILEARRAWSTVGRDRVTWRSLPLAGTMKLMWAVLLVLVAGSFASNNGNTRLDMAAQRRAANIHRMDTIILLTYVSVMVLIVVTAWAFKHYRFRFIHESGVTLFYGLLIGFVIRYFGLGLLQSQTFDVVTKNRTIVKEPPDYLMLEVKPEGGSRVSFHYELIEGFFADKRKKIEQQIEQKSVFSPEVFFNMLIPPIIFNAGYSLKKRHFFRNIGSILAIVFIGTTISCFGTGCLMFVFTSIFQMGYTFKELLFFGALISATDPVTIISVFNDMNVEADLFALIFGESALNDAVAIVLSEVIENFSTTNEAITIQDVGSAIAGFGGVFFGSLMLGFVIGCSNAFLTKMTLISEHPLLESSLFVLISYISFLVAEVSGLTGIVAVLFCGIAQAHYTYNNLSNESQSNTKHFFHMISFIMESFIFCYIGVSVFVTNNQRWSFSFLLFSLISITASRALFVYPLSWLLNIRRRPKIPKRYQHMILFAGLRGAMAFALAGRNTATENRQTIFATTTAVVIFTVLVNGGLTSWMIDYLQIKHGKAAIEEGQRLESAMNCSQTGSNSELDESVPVSMSPGLNPWDKAFLPRKWYHFDAR</sequence>
<dbReference type="Pfam" id="PF00078">
    <property type="entry name" value="RVT_1"/>
    <property type="match status" value="1"/>
</dbReference>
<evidence type="ECO:0000313" key="18">
    <source>
        <dbReference type="EnsemblMetazoa" id="CJA11610.1"/>
    </source>
</evidence>
<evidence type="ECO:0000256" key="4">
    <source>
        <dbReference type="ARBA" id="ARBA00022448"/>
    </source>
</evidence>
<feature type="region of interest" description="Disordered" evidence="14">
    <location>
        <begin position="635"/>
        <end position="660"/>
    </location>
</feature>
<keyword evidence="19" id="KW-1185">Reference proteome</keyword>